<keyword evidence="5" id="KW-0805">Transcription regulation</keyword>
<evidence type="ECO:0000256" key="3">
    <source>
        <dbReference type="ARBA" id="ARBA00023242"/>
    </source>
</evidence>
<feature type="short sequence motif" description="Bipartite nuclear localization signal" evidence="4">
    <location>
        <begin position="258"/>
        <end position="265"/>
    </location>
</feature>
<dbReference type="InterPro" id="IPR031137">
    <property type="entry name" value="GRF"/>
</dbReference>
<protein>
    <recommendedName>
        <fullName evidence="5">Growth-regulating factor</fullName>
    </recommendedName>
</protein>
<comment type="domain">
    <text evidence="5">The QLQ domain and WRC domain may be involved in protein-protein interaction and DNA-binding, respectively.</text>
</comment>
<keyword evidence="10" id="KW-1185">Reference proteome</keyword>
<evidence type="ECO:0000259" key="8">
    <source>
        <dbReference type="PROSITE" id="PS51667"/>
    </source>
</evidence>
<evidence type="ECO:0000256" key="4">
    <source>
        <dbReference type="PROSITE-ProRule" id="PRU01002"/>
    </source>
</evidence>
<dbReference type="GO" id="GO:0006351">
    <property type="term" value="P:DNA-templated transcription"/>
    <property type="evidence" value="ECO:0007669"/>
    <property type="project" value="UniProtKB-UniRule"/>
</dbReference>
<dbReference type="GO" id="GO:0032502">
    <property type="term" value="P:developmental process"/>
    <property type="evidence" value="ECO:0007669"/>
    <property type="project" value="InterPro"/>
</dbReference>
<dbReference type="GO" id="GO:0005634">
    <property type="term" value="C:nucleus"/>
    <property type="evidence" value="ECO:0007669"/>
    <property type="project" value="UniProtKB-SubCell"/>
</dbReference>
<dbReference type="SMART" id="SM00951">
    <property type="entry name" value="QLQ"/>
    <property type="match status" value="1"/>
</dbReference>
<dbReference type="EMBL" id="CP097508">
    <property type="protein sequence ID" value="URE08323.1"/>
    <property type="molecule type" value="Genomic_DNA"/>
</dbReference>
<dbReference type="GO" id="GO:0005524">
    <property type="term" value="F:ATP binding"/>
    <property type="evidence" value="ECO:0007669"/>
    <property type="project" value="UniProtKB-UniRule"/>
</dbReference>
<evidence type="ECO:0000256" key="2">
    <source>
        <dbReference type="ARBA" id="ARBA00008122"/>
    </source>
</evidence>
<keyword evidence="3 4" id="KW-0539">Nucleus</keyword>
<sequence length="561" mass="61111">MDFGGVVDMDMLAAASSDAGGVFSSSMASSDTELSRQTVLLGSSLQKNETSPGAEDHDMRCLKLARTEPKVASTAKVAPFLVPNHPYLFPDGGQMLSFSSTFKQEAMGLSLDGTLPYQHHRSAPTTTPSCLRNAGLCSGSFDGNMNEVLARVRGPFTPTQWLELERQALIYKYIVANVAIPPSLFIPFRTSLSTFGFSSLPDGSFGSSTSVGWGLYHQGYSGNDDPEPGRCRRTDGKKWRCSREAVADQKYCERHINRGRHRSRKHVEGRTSHATKAIPSIAPSQSVSAIQSGGISGKLTTSQHQTESLQTNMTNCCPAQFDRITMSNGNVNGRTQNSEDLSMLDSFNSRSMSNLFPVSEEHNPFKGSSSETELGHISMDSLLKPQNSSFSDNISYITIPMLTNQQTETFPLRHFTDDWSRNQSDHSNISRSEEYETIDVGLGAAAPSEASICQPGWLPISWESSMAGPLGEVLNNNTSNVDDQCRNLLSSSVNFLTDSCGLHTWLQSSPTGILQKTSFCSVSSSTRSSPRVKNHKSHESNGSMYDDIFGSTKVDLPTIPS</sequence>
<comment type="function">
    <text evidence="5">Transcription activator.</text>
</comment>
<dbReference type="Pfam" id="PF08880">
    <property type="entry name" value="QLQ"/>
    <property type="match status" value="1"/>
</dbReference>
<keyword evidence="5" id="KW-0804">Transcription</keyword>
<dbReference type="PANTHER" id="PTHR31602:SF42">
    <property type="entry name" value="GROWTH-REGULATING FACTOR 2"/>
    <property type="match status" value="1"/>
</dbReference>
<gene>
    <name evidence="9" type="ORF">MUK42_22527</name>
</gene>
<evidence type="ECO:0000259" key="7">
    <source>
        <dbReference type="PROSITE" id="PS51666"/>
    </source>
</evidence>
<feature type="domain" description="QLQ" evidence="7">
    <location>
        <begin position="155"/>
        <end position="190"/>
    </location>
</feature>
<dbReference type="AlphaFoldDB" id="A0A9E7G814"/>
<dbReference type="GO" id="GO:0006355">
    <property type="term" value="P:regulation of DNA-templated transcription"/>
    <property type="evidence" value="ECO:0007669"/>
    <property type="project" value="InterPro"/>
</dbReference>
<evidence type="ECO:0000256" key="6">
    <source>
        <dbReference type="SAM" id="MobiDB-lite"/>
    </source>
</evidence>
<dbReference type="InterPro" id="IPR014978">
    <property type="entry name" value="Gln-Leu-Gln_QLQ"/>
</dbReference>
<feature type="short sequence motif" description="Bipartite nuclear localization signal" evidence="4">
    <location>
        <begin position="230"/>
        <end position="240"/>
    </location>
</feature>
<keyword evidence="5" id="KW-0010">Activator</keyword>
<dbReference type="OrthoDB" id="1927209at2759"/>
<evidence type="ECO:0000256" key="5">
    <source>
        <dbReference type="RuleBase" id="RU367127"/>
    </source>
</evidence>
<dbReference type="InterPro" id="IPR014977">
    <property type="entry name" value="WRC_dom"/>
</dbReference>
<accession>A0A9E7G814</accession>
<evidence type="ECO:0000256" key="1">
    <source>
        <dbReference type="ARBA" id="ARBA00004123"/>
    </source>
</evidence>
<proteinExistence type="inferred from homology"/>
<name>A0A9E7G814_9LILI</name>
<feature type="region of interest" description="Disordered" evidence="6">
    <location>
        <begin position="523"/>
        <end position="546"/>
    </location>
</feature>
<dbReference type="PROSITE" id="PS51666">
    <property type="entry name" value="QLQ"/>
    <property type="match status" value="1"/>
</dbReference>
<dbReference type="PROSITE" id="PS51667">
    <property type="entry name" value="WRC"/>
    <property type="match status" value="1"/>
</dbReference>
<dbReference type="Proteomes" id="UP001055439">
    <property type="component" value="Chromosome 6"/>
</dbReference>
<reference evidence="9" key="1">
    <citation type="submission" date="2022-05" db="EMBL/GenBank/DDBJ databases">
        <title>The Musa troglodytarum L. genome provides insights into the mechanism of non-climacteric behaviour and enrichment of carotenoids.</title>
        <authorList>
            <person name="Wang J."/>
        </authorList>
    </citation>
    <scope>NUCLEOTIDE SEQUENCE</scope>
    <source>
        <tissue evidence="9">Leaf</tissue>
    </source>
</reference>
<comment type="subcellular location">
    <subcellularLocation>
        <location evidence="1 4 5">Nucleus</location>
    </subcellularLocation>
</comment>
<evidence type="ECO:0000313" key="9">
    <source>
        <dbReference type="EMBL" id="URE08323.1"/>
    </source>
</evidence>
<organism evidence="9 10">
    <name type="scientific">Musa troglodytarum</name>
    <name type="common">fe'i banana</name>
    <dbReference type="NCBI Taxonomy" id="320322"/>
    <lineage>
        <taxon>Eukaryota</taxon>
        <taxon>Viridiplantae</taxon>
        <taxon>Streptophyta</taxon>
        <taxon>Embryophyta</taxon>
        <taxon>Tracheophyta</taxon>
        <taxon>Spermatophyta</taxon>
        <taxon>Magnoliopsida</taxon>
        <taxon>Liliopsida</taxon>
        <taxon>Zingiberales</taxon>
        <taxon>Musaceae</taxon>
        <taxon>Musa</taxon>
    </lineage>
</organism>
<dbReference type="Pfam" id="PF08879">
    <property type="entry name" value="WRC"/>
    <property type="match status" value="1"/>
</dbReference>
<dbReference type="PANTHER" id="PTHR31602">
    <property type="entry name" value="GROWTH-REGULATING FACTOR 5"/>
    <property type="match status" value="1"/>
</dbReference>
<evidence type="ECO:0000313" key="10">
    <source>
        <dbReference type="Proteomes" id="UP001055439"/>
    </source>
</evidence>
<feature type="domain" description="WRC" evidence="8">
    <location>
        <begin position="225"/>
        <end position="269"/>
    </location>
</feature>
<comment type="similarity">
    <text evidence="2 5">Belongs to the GRF family.</text>
</comment>